<evidence type="ECO:0000256" key="1">
    <source>
        <dbReference type="SAM" id="SignalP"/>
    </source>
</evidence>
<sequence>MKLLTATTLALATATGSAAFAEQHVMENEVTTSLDLQELQSELIRSRDITGSPIYSSAEAQGETWDSTTVYDTVGADWNQIGEIEDIVLDQSGEMRGIVAEVGGFLDIADKHVLISVDDVSLMAADEYAYVTRLTEEELEAQQDVDEGWWD</sequence>
<proteinExistence type="predicted"/>
<feature type="signal peptide" evidence="1">
    <location>
        <begin position="1"/>
        <end position="21"/>
    </location>
</feature>
<dbReference type="Pfam" id="PF05239">
    <property type="entry name" value="PRC"/>
    <property type="match status" value="1"/>
</dbReference>
<dbReference type="InterPro" id="IPR027275">
    <property type="entry name" value="PRC-brl_dom"/>
</dbReference>
<dbReference type="AlphaFoldDB" id="A0A1Y5T823"/>
<accession>A0A1Y5T823</accession>
<keyword evidence="1" id="KW-0732">Signal</keyword>
<dbReference type="SUPFAM" id="SSF50346">
    <property type="entry name" value="PRC-barrel domain"/>
    <property type="match status" value="1"/>
</dbReference>
<feature type="chain" id="PRO_5010993514" evidence="1">
    <location>
        <begin position="22"/>
        <end position="151"/>
    </location>
</feature>
<gene>
    <name evidence="3" type="ORF">PAM7066_02804</name>
</gene>
<organism evidence="3 4">
    <name type="scientific">Palleronia marisminoris</name>
    <dbReference type="NCBI Taxonomy" id="315423"/>
    <lineage>
        <taxon>Bacteria</taxon>
        <taxon>Pseudomonadati</taxon>
        <taxon>Pseudomonadota</taxon>
        <taxon>Alphaproteobacteria</taxon>
        <taxon>Rhodobacterales</taxon>
        <taxon>Roseobacteraceae</taxon>
        <taxon>Palleronia</taxon>
    </lineage>
</organism>
<dbReference type="EMBL" id="FWFV01000008">
    <property type="protein sequence ID" value="SLN57839.1"/>
    <property type="molecule type" value="Genomic_DNA"/>
</dbReference>
<name>A0A1Y5T823_9RHOB</name>
<dbReference type="Proteomes" id="UP000193870">
    <property type="component" value="Unassembled WGS sequence"/>
</dbReference>
<evidence type="ECO:0000313" key="3">
    <source>
        <dbReference type="EMBL" id="SLN57839.1"/>
    </source>
</evidence>
<evidence type="ECO:0000313" key="4">
    <source>
        <dbReference type="Proteomes" id="UP000193870"/>
    </source>
</evidence>
<dbReference type="InterPro" id="IPR011033">
    <property type="entry name" value="PRC_barrel-like_sf"/>
</dbReference>
<dbReference type="Gene3D" id="2.30.30.240">
    <property type="entry name" value="PRC-barrel domain"/>
    <property type="match status" value="1"/>
</dbReference>
<feature type="domain" description="PRC-barrel" evidence="2">
    <location>
        <begin position="68"/>
        <end position="121"/>
    </location>
</feature>
<dbReference type="RefSeq" id="WP_085854809.1">
    <property type="nucleotide sequence ID" value="NZ_FOPF01000008.1"/>
</dbReference>
<dbReference type="PANTHER" id="PTHR36505:SF1">
    <property type="entry name" value="BLR1072 PROTEIN"/>
    <property type="match status" value="1"/>
</dbReference>
<evidence type="ECO:0000259" key="2">
    <source>
        <dbReference type="Pfam" id="PF05239"/>
    </source>
</evidence>
<dbReference type="STRING" id="315423.SAMN04488020_10896"/>
<reference evidence="3 4" key="1">
    <citation type="submission" date="2017-03" db="EMBL/GenBank/DDBJ databases">
        <authorList>
            <person name="Afonso C.L."/>
            <person name="Miller P.J."/>
            <person name="Scott M.A."/>
            <person name="Spackman E."/>
            <person name="Goraichik I."/>
            <person name="Dimitrov K.M."/>
            <person name="Suarez D.L."/>
            <person name="Swayne D.E."/>
        </authorList>
    </citation>
    <scope>NUCLEOTIDE SEQUENCE [LARGE SCALE GENOMIC DNA]</scope>
    <source>
        <strain evidence="3 4">CECT 7066</strain>
    </source>
</reference>
<keyword evidence="4" id="KW-1185">Reference proteome</keyword>
<protein>
    <submittedName>
        <fullName evidence="3">PRC-barrel domain protein</fullName>
    </submittedName>
</protein>
<dbReference type="PANTHER" id="PTHR36505">
    <property type="entry name" value="BLR1072 PROTEIN"/>
    <property type="match status" value="1"/>
</dbReference>
<dbReference type="OrthoDB" id="6158291at2"/>